<accession>A0ABR8VBS8</accession>
<organism evidence="2 3">
    <name type="scientific">Phocaeicola faecium</name>
    <dbReference type="NCBI Taxonomy" id="2762213"/>
    <lineage>
        <taxon>Bacteria</taxon>
        <taxon>Pseudomonadati</taxon>
        <taxon>Bacteroidota</taxon>
        <taxon>Bacteroidia</taxon>
        <taxon>Bacteroidales</taxon>
        <taxon>Bacteroidaceae</taxon>
        <taxon>Phocaeicola</taxon>
    </lineage>
</organism>
<feature type="transmembrane region" description="Helical" evidence="1">
    <location>
        <begin position="288"/>
        <end position="306"/>
    </location>
</feature>
<proteinExistence type="predicted"/>
<gene>
    <name evidence="2" type="ORF">H9626_08255</name>
</gene>
<feature type="transmembrane region" description="Helical" evidence="1">
    <location>
        <begin position="39"/>
        <end position="62"/>
    </location>
</feature>
<keyword evidence="1" id="KW-0812">Transmembrane</keyword>
<feature type="transmembrane region" description="Helical" evidence="1">
    <location>
        <begin position="12"/>
        <end position="33"/>
    </location>
</feature>
<evidence type="ECO:0000313" key="3">
    <source>
        <dbReference type="Proteomes" id="UP000616346"/>
    </source>
</evidence>
<feature type="transmembrane region" description="Helical" evidence="1">
    <location>
        <begin position="155"/>
        <end position="176"/>
    </location>
</feature>
<keyword evidence="1" id="KW-0472">Membrane</keyword>
<comment type="caution">
    <text evidence="2">The sequence shown here is derived from an EMBL/GenBank/DDBJ whole genome shotgun (WGS) entry which is preliminary data.</text>
</comment>
<dbReference type="Proteomes" id="UP000616346">
    <property type="component" value="Unassembled WGS sequence"/>
</dbReference>
<keyword evidence="3" id="KW-1185">Reference proteome</keyword>
<keyword evidence="1" id="KW-1133">Transmembrane helix</keyword>
<sequence>MIGRNKFQYRIATGRITLPAAILLAVIVCLINTKQLTDGITLGVCAVMAYMLIEMNTAFALIRTRTAFPPAMFMLFFAACPFLYSFSTQTWVPLLFLAAIYSLFQSYESRYASTTIFHAFLCMSIGSLFMPHIMYFIPLFYILMGSLRSFNWRTFFAGLMGLCVPYLMLLCYHLYITHTPEVTYAPLVEVIHFMPVDYSALTLSQIISWATIAVITAVSSTQSLTHTYQDKVQTRILLRSLIAIGGGILLLTVLQPQHLNALLPILLITGSITSGHLLALTFNRFTRIFLPVVLSLWGLLFLFNLWTHLFNS</sequence>
<feature type="transmembrane region" description="Helical" evidence="1">
    <location>
        <begin position="74"/>
        <end position="104"/>
    </location>
</feature>
<evidence type="ECO:0000256" key="1">
    <source>
        <dbReference type="SAM" id="Phobius"/>
    </source>
</evidence>
<reference evidence="2 3" key="1">
    <citation type="submission" date="2020-08" db="EMBL/GenBank/DDBJ databases">
        <title>A Genomic Blueprint of the Chicken Gut Microbiome.</title>
        <authorList>
            <person name="Gilroy R."/>
            <person name="Ravi A."/>
            <person name="Getino M."/>
            <person name="Pursley I."/>
            <person name="Horton D.L."/>
            <person name="Alikhan N.-F."/>
            <person name="Baker D."/>
            <person name="Gharbi K."/>
            <person name="Hall N."/>
            <person name="Watson M."/>
            <person name="Adriaenssens E.M."/>
            <person name="Foster-Nyarko E."/>
            <person name="Jarju S."/>
            <person name="Secka A."/>
            <person name="Antonio M."/>
            <person name="Oren A."/>
            <person name="Chaudhuri R."/>
            <person name="La Ragione R.M."/>
            <person name="Hildebrand F."/>
            <person name="Pallen M.J."/>
        </authorList>
    </citation>
    <scope>NUCLEOTIDE SEQUENCE [LARGE SCALE GENOMIC DNA]</scope>
    <source>
        <strain evidence="2 3">Sa1YUN3</strain>
    </source>
</reference>
<name>A0ABR8VBS8_9BACT</name>
<evidence type="ECO:0000313" key="2">
    <source>
        <dbReference type="EMBL" id="MBD8002206.1"/>
    </source>
</evidence>
<feature type="transmembrane region" description="Helical" evidence="1">
    <location>
        <begin position="236"/>
        <end position="255"/>
    </location>
</feature>
<feature type="transmembrane region" description="Helical" evidence="1">
    <location>
        <begin position="261"/>
        <end position="281"/>
    </location>
</feature>
<evidence type="ECO:0008006" key="4">
    <source>
        <dbReference type="Google" id="ProtNLM"/>
    </source>
</evidence>
<feature type="transmembrane region" description="Helical" evidence="1">
    <location>
        <begin position="116"/>
        <end position="143"/>
    </location>
</feature>
<dbReference type="RefSeq" id="WP_178256517.1">
    <property type="nucleotide sequence ID" value="NZ_JACSPQ010000006.1"/>
</dbReference>
<dbReference type="EMBL" id="JACSPQ010000006">
    <property type="protein sequence ID" value="MBD8002206.1"/>
    <property type="molecule type" value="Genomic_DNA"/>
</dbReference>
<protein>
    <recommendedName>
        <fullName evidence="4">Beta-carotene 15,15'-monooxygenase</fullName>
    </recommendedName>
</protein>